<gene>
    <name evidence="2" type="ORF">WN985_29405</name>
</gene>
<evidence type="ECO:0000313" key="3">
    <source>
        <dbReference type="Proteomes" id="UP001484179"/>
    </source>
</evidence>
<sequence length="90" mass="10439">MNLKWSDKAFSDLMLIHEVLAMVDPHLAARAVQVLAEIPTSLRVNSRIGERLVEFSPSDVRRLVVGKYEVRYEIREAAIYVLRLCRTREQ</sequence>
<dbReference type="InterPro" id="IPR007712">
    <property type="entry name" value="RelE/ParE_toxin"/>
</dbReference>
<organism evidence="2 3">
    <name type="scientific">Burkholderia pyrrocinia</name>
    <name type="common">Pseudomonas pyrrocinia</name>
    <dbReference type="NCBI Taxonomy" id="60550"/>
    <lineage>
        <taxon>Bacteria</taxon>
        <taxon>Pseudomonadati</taxon>
        <taxon>Pseudomonadota</taxon>
        <taxon>Betaproteobacteria</taxon>
        <taxon>Burkholderiales</taxon>
        <taxon>Burkholderiaceae</taxon>
        <taxon>Burkholderia</taxon>
        <taxon>Burkholderia cepacia complex</taxon>
    </lineage>
</organism>
<evidence type="ECO:0000313" key="2">
    <source>
        <dbReference type="EMBL" id="WZW56636.1"/>
    </source>
</evidence>
<dbReference type="Pfam" id="PF05016">
    <property type="entry name" value="ParE_toxin"/>
    <property type="match status" value="1"/>
</dbReference>
<dbReference type="RefSeq" id="WP_342310494.1">
    <property type="nucleotide sequence ID" value="NZ_CP150850.1"/>
</dbReference>
<accession>A0ABZ3BNP1</accession>
<keyword evidence="3" id="KW-1185">Reference proteome</keyword>
<name>A0ABZ3BNP1_BURPY</name>
<reference evidence="2 3" key="1">
    <citation type="submission" date="2024-04" db="EMBL/GenBank/DDBJ databases">
        <title>Biological Control Activity of Plant Growth Promoting Rhizobacteria Burkholderia pyrrocinia BX1 against Tobacco black shank Introduction Tobacco black shank (TBS) caused by the oomycete Phytophthora. nicotianae (P. nicotianae) has become a destructive soil.</title>
        <authorList>
            <person name="Liu X."/>
            <person name="Shu C."/>
        </authorList>
    </citation>
    <scope>NUCLEOTIDE SEQUENCE [LARGE SCALE GENOMIC DNA]</scope>
    <source>
        <strain evidence="2 3">BX1</strain>
    </source>
</reference>
<proteinExistence type="predicted"/>
<evidence type="ECO:0000256" key="1">
    <source>
        <dbReference type="ARBA" id="ARBA00022649"/>
    </source>
</evidence>
<dbReference type="EMBL" id="CP150850">
    <property type="protein sequence ID" value="WZW56636.1"/>
    <property type="molecule type" value="Genomic_DNA"/>
</dbReference>
<protein>
    <submittedName>
        <fullName evidence="2">Type II toxin-antitoxin system RelE/ParE family toxin</fullName>
    </submittedName>
</protein>
<dbReference type="Gene3D" id="3.30.2310.20">
    <property type="entry name" value="RelE-like"/>
    <property type="match status" value="1"/>
</dbReference>
<dbReference type="Proteomes" id="UP001484179">
    <property type="component" value="Chromosome 2"/>
</dbReference>
<dbReference type="InterPro" id="IPR035093">
    <property type="entry name" value="RelE/ParE_toxin_dom_sf"/>
</dbReference>
<keyword evidence="1" id="KW-1277">Toxin-antitoxin system</keyword>